<evidence type="ECO:0000313" key="3">
    <source>
        <dbReference type="Proteomes" id="UP000324222"/>
    </source>
</evidence>
<name>A0A5B7D8B8_PORTR</name>
<accession>A0A5B7D8B8</accession>
<keyword evidence="3" id="KW-1185">Reference proteome</keyword>
<protein>
    <submittedName>
        <fullName evidence="2">Uncharacterized protein</fullName>
    </submittedName>
</protein>
<evidence type="ECO:0000313" key="2">
    <source>
        <dbReference type="EMBL" id="MPC17531.1"/>
    </source>
</evidence>
<dbReference type="EMBL" id="VSRR010000597">
    <property type="protein sequence ID" value="MPC17531.1"/>
    <property type="molecule type" value="Genomic_DNA"/>
</dbReference>
<dbReference type="OrthoDB" id="6365043at2759"/>
<reference evidence="2 3" key="1">
    <citation type="submission" date="2019-05" db="EMBL/GenBank/DDBJ databases">
        <title>Another draft genome of Portunus trituberculatus and its Hox gene families provides insights of decapod evolution.</title>
        <authorList>
            <person name="Jeong J.-H."/>
            <person name="Song I."/>
            <person name="Kim S."/>
            <person name="Choi T."/>
            <person name="Kim D."/>
            <person name="Ryu S."/>
            <person name="Kim W."/>
        </authorList>
    </citation>
    <scope>NUCLEOTIDE SEQUENCE [LARGE SCALE GENOMIC DNA]</scope>
    <source>
        <tissue evidence="2">Muscle</tissue>
    </source>
</reference>
<gene>
    <name evidence="2" type="ORF">E2C01_010391</name>
</gene>
<feature type="signal peptide" evidence="1">
    <location>
        <begin position="1"/>
        <end position="21"/>
    </location>
</feature>
<organism evidence="2 3">
    <name type="scientific">Portunus trituberculatus</name>
    <name type="common">Swimming crab</name>
    <name type="synonym">Neptunus trituberculatus</name>
    <dbReference type="NCBI Taxonomy" id="210409"/>
    <lineage>
        <taxon>Eukaryota</taxon>
        <taxon>Metazoa</taxon>
        <taxon>Ecdysozoa</taxon>
        <taxon>Arthropoda</taxon>
        <taxon>Crustacea</taxon>
        <taxon>Multicrustacea</taxon>
        <taxon>Malacostraca</taxon>
        <taxon>Eumalacostraca</taxon>
        <taxon>Eucarida</taxon>
        <taxon>Decapoda</taxon>
        <taxon>Pleocyemata</taxon>
        <taxon>Brachyura</taxon>
        <taxon>Eubrachyura</taxon>
        <taxon>Portunoidea</taxon>
        <taxon>Portunidae</taxon>
        <taxon>Portuninae</taxon>
        <taxon>Portunus</taxon>
    </lineage>
</organism>
<comment type="caution">
    <text evidence="2">The sequence shown here is derived from an EMBL/GenBank/DDBJ whole genome shotgun (WGS) entry which is preliminary data.</text>
</comment>
<evidence type="ECO:0000256" key="1">
    <source>
        <dbReference type="SAM" id="SignalP"/>
    </source>
</evidence>
<dbReference type="Proteomes" id="UP000324222">
    <property type="component" value="Unassembled WGS sequence"/>
</dbReference>
<keyword evidence="1" id="KW-0732">Signal</keyword>
<proteinExistence type="predicted"/>
<dbReference type="AlphaFoldDB" id="A0A5B7D8B8"/>
<feature type="chain" id="PRO_5022930374" evidence="1">
    <location>
        <begin position="22"/>
        <end position="175"/>
    </location>
</feature>
<sequence>MFILLLTESLATLVMERPLRAQKIFHHVLHVASVAITLQLRASKEDIDDHCAPFPAMPPSDPAHPASLYRDHDWKIRFDGEVTIDKEDLDITLHSLASNLPLDASVASDDPHSVLTAAQVYTRPQIYTPLRVGGVPWVPEWVVGSVRDLPLHLQAPRVSLVGGRVLAVSLPSSFT</sequence>